<dbReference type="Proteomes" id="UP000319927">
    <property type="component" value="Unassembled WGS sequence"/>
</dbReference>
<name>A0A561WTG6_9ACTN</name>
<gene>
    <name evidence="1" type="ORF">FHX75_11303</name>
</gene>
<reference evidence="1 2" key="1">
    <citation type="submission" date="2019-06" db="EMBL/GenBank/DDBJ databases">
        <title>Sequencing the genomes of 1000 actinobacteria strains.</title>
        <authorList>
            <person name="Klenk H.-P."/>
        </authorList>
    </citation>
    <scope>NUCLEOTIDE SEQUENCE [LARGE SCALE GENOMIC DNA]</scope>
    <source>
        <strain evidence="1 2">DSM 102131</strain>
    </source>
</reference>
<evidence type="ECO:0000313" key="1">
    <source>
        <dbReference type="EMBL" id="TWG27168.1"/>
    </source>
</evidence>
<protein>
    <submittedName>
        <fullName evidence="1">Uncharacterized protein</fullName>
    </submittedName>
</protein>
<organism evidence="1 2">
    <name type="scientific">Micromonospora palomenae</name>
    <dbReference type="NCBI Taxonomy" id="1461247"/>
    <lineage>
        <taxon>Bacteria</taxon>
        <taxon>Bacillati</taxon>
        <taxon>Actinomycetota</taxon>
        <taxon>Actinomycetes</taxon>
        <taxon>Micromonosporales</taxon>
        <taxon>Micromonosporaceae</taxon>
        <taxon>Micromonospora</taxon>
    </lineage>
</organism>
<proteinExistence type="predicted"/>
<dbReference type="EMBL" id="VIXA01000001">
    <property type="protein sequence ID" value="TWG27168.1"/>
    <property type="molecule type" value="Genomic_DNA"/>
</dbReference>
<accession>A0A561WTG6</accession>
<dbReference type="Pfam" id="PF19593">
    <property type="entry name" value="DUF6098"/>
    <property type="match status" value="1"/>
</dbReference>
<keyword evidence="2" id="KW-1185">Reference proteome</keyword>
<dbReference type="InterPro" id="IPR046080">
    <property type="entry name" value="DUF6098"/>
</dbReference>
<dbReference type="AlphaFoldDB" id="A0A561WTG6"/>
<comment type="caution">
    <text evidence="1">The sequence shown here is derived from an EMBL/GenBank/DDBJ whole genome shotgun (WGS) entry which is preliminary data.</text>
</comment>
<sequence>MDGVSTVGNQAGMWVVEDLDQLVNLVRNNADESLYVRWSRGPEADLTDEQQARQSSRDALTGTELPGLSANPLAVESWWGDRSLRLWIARRLYDYCHLGDLRGPGVRPWVLLGEQIGRGPDNEPLVICHRPVAWVGEAALRQADRAVEGQASREWGPLHRAD</sequence>
<evidence type="ECO:0000313" key="2">
    <source>
        <dbReference type="Proteomes" id="UP000319927"/>
    </source>
</evidence>